<organism evidence="9 10">
    <name type="scientific">Priestia megaterium (strain ATCC 14581 / DSM 32 / CCUG 1817 / JCM 2506 / NBRC 15308 / NCIMB 9376 / NCTC 10342 / NRRL B-14308 / VKM B-512 / Ford 19)</name>
    <name type="common">Bacillus megaterium</name>
    <dbReference type="NCBI Taxonomy" id="1348623"/>
    <lineage>
        <taxon>Bacteria</taxon>
        <taxon>Bacillati</taxon>
        <taxon>Bacillota</taxon>
        <taxon>Bacilli</taxon>
        <taxon>Bacillales</taxon>
        <taxon>Bacillaceae</taxon>
        <taxon>Priestia</taxon>
    </lineage>
</organism>
<dbReference type="PANTHER" id="PTHR24421">
    <property type="entry name" value="NITRATE/NITRITE SENSOR PROTEIN NARX-RELATED"/>
    <property type="match status" value="1"/>
</dbReference>
<feature type="transmembrane region" description="Helical" evidence="7">
    <location>
        <begin position="68"/>
        <end position="98"/>
    </location>
</feature>
<dbReference type="InterPro" id="IPR003594">
    <property type="entry name" value="HATPase_dom"/>
</dbReference>
<feature type="transmembrane region" description="Helical" evidence="7">
    <location>
        <begin position="12"/>
        <end position="30"/>
    </location>
</feature>
<accession>A0A0B6APG4</accession>
<dbReference type="AlphaFoldDB" id="A0A0B6APG4"/>
<gene>
    <name evidence="9" type="primary">desK</name>
    <name evidence="9" type="ORF">BG04_3783</name>
</gene>
<feature type="transmembrane region" description="Helical" evidence="7">
    <location>
        <begin position="37"/>
        <end position="56"/>
    </location>
</feature>
<dbReference type="EC" id="2.7.13.3" evidence="2"/>
<keyword evidence="5" id="KW-0902">Two-component regulatory system</keyword>
<keyword evidence="6" id="KW-0175">Coiled coil</keyword>
<dbReference type="RefSeq" id="WP_016763521.1">
    <property type="nucleotide sequence ID" value="NZ_BCVB01000002.1"/>
</dbReference>
<proteinExistence type="predicted"/>
<dbReference type="Gene3D" id="1.20.5.1930">
    <property type="match status" value="1"/>
</dbReference>
<keyword evidence="7" id="KW-0472">Membrane</keyword>
<dbReference type="Pfam" id="PF23540">
    <property type="entry name" value="DesK_N"/>
    <property type="match status" value="1"/>
</dbReference>
<evidence type="ECO:0000313" key="10">
    <source>
        <dbReference type="Proteomes" id="UP000031829"/>
    </source>
</evidence>
<dbReference type="SMART" id="SM00387">
    <property type="entry name" value="HATPase_c"/>
    <property type="match status" value="1"/>
</dbReference>
<dbReference type="CDD" id="cd16917">
    <property type="entry name" value="HATPase_UhpB-NarQ-NarX-like"/>
    <property type="match status" value="1"/>
</dbReference>
<keyword evidence="7" id="KW-1133">Transmembrane helix</keyword>
<evidence type="ECO:0000256" key="5">
    <source>
        <dbReference type="ARBA" id="ARBA00023012"/>
    </source>
</evidence>
<evidence type="ECO:0000256" key="1">
    <source>
        <dbReference type="ARBA" id="ARBA00000085"/>
    </source>
</evidence>
<evidence type="ECO:0000259" key="8">
    <source>
        <dbReference type="SMART" id="SM00387"/>
    </source>
</evidence>
<evidence type="ECO:0000256" key="6">
    <source>
        <dbReference type="SAM" id="Coils"/>
    </source>
</evidence>
<dbReference type="SUPFAM" id="SSF55874">
    <property type="entry name" value="ATPase domain of HSP90 chaperone/DNA topoisomerase II/histidine kinase"/>
    <property type="match status" value="1"/>
</dbReference>
<evidence type="ECO:0000256" key="7">
    <source>
        <dbReference type="SAM" id="Phobius"/>
    </source>
</evidence>
<feature type="transmembrane region" description="Helical" evidence="7">
    <location>
        <begin position="105"/>
        <end position="124"/>
    </location>
</feature>
<name>A0A0B6APG4_PRIM2</name>
<dbReference type="GO" id="GO:0000155">
    <property type="term" value="F:phosphorelay sensor kinase activity"/>
    <property type="evidence" value="ECO:0007669"/>
    <property type="project" value="InterPro"/>
</dbReference>
<protein>
    <recommendedName>
        <fullName evidence="2">histidine kinase</fullName>
        <ecNumber evidence="2">2.7.13.3</ecNumber>
    </recommendedName>
</protein>
<dbReference type="InterPro" id="IPR050482">
    <property type="entry name" value="Sensor_HK_TwoCompSys"/>
</dbReference>
<keyword evidence="7" id="KW-0812">Transmembrane</keyword>
<feature type="transmembrane region" description="Helical" evidence="7">
    <location>
        <begin position="136"/>
        <end position="155"/>
    </location>
</feature>
<evidence type="ECO:0000256" key="2">
    <source>
        <dbReference type="ARBA" id="ARBA00012438"/>
    </source>
</evidence>
<evidence type="ECO:0000313" key="9">
    <source>
        <dbReference type="EMBL" id="AJI22523.1"/>
    </source>
</evidence>
<feature type="coiled-coil region" evidence="6">
    <location>
        <begin position="160"/>
        <end position="187"/>
    </location>
</feature>
<dbReference type="KEGG" id="bmeg:BG04_3783"/>
<keyword evidence="3 9" id="KW-0808">Transferase</keyword>
<sequence length="380" mass="43506">MKKYTFFQKITGLSPYIWTVFVILPFYFILQSSSMNHIIVGSLLTILFFIFYRFAFVSTGKSVYVWTALLIVISLALTTIFNYIYFAFYFAFFIAYFIGNIQKRLAFFTLYAVHLISTVISVNFNVVMQEEIFLKQLPFIFVISISVIVLPFSIYNRKKRDRLEEQLEDANKRISELVKQEERQRIARDLHDTLGQKLSLIGLKSDLARKLITKDPEKAKSELKDVQQTARTALNEVRNMVSQMRGIRLSEELKRVQELLEAAEIKFVGEEAISLENVSLLIENILSMCLKEAVTNVVKHSQATVCTITLHQSAKEVGITVEDNGIGINTKKTCWKGNGLLGMKERLEFVNGHLDISSQGGTIIHITVPNIVKHIKEEQL</sequence>
<dbReference type="InterPro" id="IPR011712">
    <property type="entry name" value="Sig_transdc_His_kin_sub3_dim/P"/>
</dbReference>
<dbReference type="GO" id="GO:0046983">
    <property type="term" value="F:protein dimerization activity"/>
    <property type="evidence" value="ECO:0007669"/>
    <property type="project" value="InterPro"/>
</dbReference>
<dbReference type="Gene3D" id="3.30.565.10">
    <property type="entry name" value="Histidine kinase-like ATPase, C-terminal domain"/>
    <property type="match status" value="1"/>
</dbReference>
<comment type="catalytic activity">
    <reaction evidence="1">
        <text>ATP + protein L-histidine = ADP + protein N-phospho-L-histidine.</text>
        <dbReference type="EC" id="2.7.13.3"/>
    </reaction>
</comment>
<dbReference type="GO" id="GO:0016020">
    <property type="term" value="C:membrane"/>
    <property type="evidence" value="ECO:0007669"/>
    <property type="project" value="InterPro"/>
</dbReference>
<dbReference type="InterPro" id="IPR056374">
    <property type="entry name" value="DesK/YvfT_N"/>
</dbReference>
<feature type="domain" description="Histidine kinase/HSP90-like ATPase" evidence="8">
    <location>
        <begin position="281"/>
        <end position="372"/>
    </location>
</feature>
<dbReference type="Pfam" id="PF02518">
    <property type="entry name" value="HATPase_c"/>
    <property type="match status" value="1"/>
</dbReference>
<dbReference type="InterPro" id="IPR036890">
    <property type="entry name" value="HATPase_C_sf"/>
</dbReference>
<evidence type="ECO:0000256" key="4">
    <source>
        <dbReference type="ARBA" id="ARBA00022777"/>
    </source>
</evidence>
<reference evidence="9 10" key="1">
    <citation type="journal article" date="2015" name="Genome Announc.">
        <title>Complete genome sequences for 35 biothreat assay-relevant bacillus species.</title>
        <authorList>
            <person name="Johnson S.L."/>
            <person name="Daligault H.E."/>
            <person name="Davenport K.W."/>
            <person name="Jaissle J."/>
            <person name="Frey K.G."/>
            <person name="Ladner J.T."/>
            <person name="Broomall S.M."/>
            <person name="Bishop-Lilly K.A."/>
            <person name="Bruce D.C."/>
            <person name="Gibbons H.S."/>
            <person name="Coyne S.R."/>
            <person name="Lo C.C."/>
            <person name="Meincke L."/>
            <person name="Munk A.C."/>
            <person name="Koroleva G.I."/>
            <person name="Rosenzweig C.N."/>
            <person name="Palacios G.F."/>
            <person name="Redden C.L."/>
            <person name="Minogue T.D."/>
            <person name="Chain P.S."/>
        </authorList>
    </citation>
    <scope>NUCLEOTIDE SEQUENCE [LARGE SCALE GENOMIC DNA]</scope>
    <source>
        <strain evidence="10">ATCC 14581 / DSM 32 / JCM 2506 / NBRC 15308 / NCIMB 9376 / NCTC 10342 / NRRL B-14308 / VKM B-512</strain>
    </source>
</reference>
<evidence type="ECO:0000256" key="3">
    <source>
        <dbReference type="ARBA" id="ARBA00022679"/>
    </source>
</evidence>
<dbReference type="EMBL" id="CP009920">
    <property type="protein sequence ID" value="AJI22523.1"/>
    <property type="molecule type" value="Genomic_DNA"/>
</dbReference>
<dbReference type="GeneID" id="93641831"/>
<dbReference type="PANTHER" id="PTHR24421:SF63">
    <property type="entry name" value="SENSOR HISTIDINE KINASE DESK"/>
    <property type="match status" value="1"/>
</dbReference>
<keyword evidence="4 9" id="KW-0418">Kinase</keyword>
<dbReference type="Proteomes" id="UP000031829">
    <property type="component" value="Chromosome"/>
</dbReference>
<dbReference type="HOGENOM" id="CLU_000445_20_8_9"/>
<dbReference type="Pfam" id="PF07730">
    <property type="entry name" value="HisKA_3"/>
    <property type="match status" value="1"/>
</dbReference>